<accession>A0A0F8YU80</accession>
<dbReference type="EMBL" id="LAZR01064372">
    <property type="protein sequence ID" value="KKK57654.1"/>
    <property type="molecule type" value="Genomic_DNA"/>
</dbReference>
<feature type="non-terminal residue" evidence="1">
    <location>
        <position position="1"/>
    </location>
</feature>
<sequence>HISHYKNQLHGYAVAVGTNTIVITNGNQFDIYEGVEKLVECKNLEDIDIKLDNIRTLLHKKNQEKSFITRIIEFGKEWNQKTKINLPTSDYVEYLKRNSDLDETISVLGEAFPRITDYNLFQFKIEDHQVLSLHELISNYIVYSKSNRLILKGTSGVGKTEFVNYLISYLSDLTLKQEGMIIPVKIDLMYWNNNGSFIQKIKHAINIDEIKEEDIENSLRDGHFILFFDSLDELPQYSSDSFFRVLSEMEKIYASNCYILISKPGIDLQRIESKRDIILIESPKLDNLSDYVNSILKHSDFETFLKGLEKRKLDSLAQIPIMLNYLIIHYNFSQIFIKKIITFMRKWILHIHLY</sequence>
<dbReference type="Gene3D" id="3.40.50.300">
    <property type="entry name" value="P-loop containing nucleotide triphosphate hydrolases"/>
    <property type="match status" value="1"/>
</dbReference>
<dbReference type="SUPFAM" id="SSF52540">
    <property type="entry name" value="P-loop containing nucleoside triphosphate hydrolases"/>
    <property type="match status" value="1"/>
</dbReference>
<evidence type="ECO:0000313" key="1">
    <source>
        <dbReference type="EMBL" id="KKK57654.1"/>
    </source>
</evidence>
<feature type="non-terminal residue" evidence="1">
    <location>
        <position position="354"/>
    </location>
</feature>
<gene>
    <name evidence="1" type="ORF">LCGC14_3052300</name>
</gene>
<comment type="caution">
    <text evidence="1">The sequence shown here is derived from an EMBL/GenBank/DDBJ whole genome shotgun (WGS) entry which is preliminary data.</text>
</comment>
<dbReference type="InterPro" id="IPR027417">
    <property type="entry name" value="P-loop_NTPase"/>
</dbReference>
<evidence type="ECO:0008006" key="2">
    <source>
        <dbReference type="Google" id="ProtNLM"/>
    </source>
</evidence>
<name>A0A0F8YU80_9ZZZZ</name>
<reference evidence="1" key="1">
    <citation type="journal article" date="2015" name="Nature">
        <title>Complex archaea that bridge the gap between prokaryotes and eukaryotes.</title>
        <authorList>
            <person name="Spang A."/>
            <person name="Saw J.H."/>
            <person name="Jorgensen S.L."/>
            <person name="Zaremba-Niedzwiedzka K."/>
            <person name="Martijn J."/>
            <person name="Lind A.E."/>
            <person name="van Eijk R."/>
            <person name="Schleper C."/>
            <person name="Guy L."/>
            <person name="Ettema T.J."/>
        </authorList>
    </citation>
    <scope>NUCLEOTIDE SEQUENCE</scope>
</reference>
<protein>
    <recommendedName>
        <fullName evidence="2">NACHT domain-containing protein</fullName>
    </recommendedName>
</protein>
<proteinExistence type="predicted"/>
<dbReference type="AlphaFoldDB" id="A0A0F8YU80"/>
<organism evidence="1">
    <name type="scientific">marine sediment metagenome</name>
    <dbReference type="NCBI Taxonomy" id="412755"/>
    <lineage>
        <taxon>unclassified sequences</taxon>
        <taxon>metagenomes</taxon>
        <taxon>ecological metagenomes</taxon>
    </lineage>
</organism>